<feature type="transmembrane region" description="Helical" evidence="5">
    <location>
        <begin position="93"/>
        <end position="115"/>
    </location>
</feature>
<feature type="transmembrane region" description="Helical" evidence="5">
    <location>
        <begin position="51"/>
        <end position="72"/>
    </location>
</feature>
<dbReference type="EMBL" id="OA882234">
    <property type="protein sequence ID" value="CAD7274030.1"/>
    <property type="molecule type" value="Genomic_DNA"/>
</dbReference>
<dbReference type="EMBL" id="CAJPEX010000197">
    <property type="protein sequence ID" value="CAG0914182.1"/>
    <property type="molecule type" value="Genomic_DNA"/>
</dbReference>
<evidence type="ECO:0000256" key="2">
    <source>
        <dbReference type="ARBA" id="ARBA00022692"/>
    </source>
</evidence>
<dbReference type="GO" id="GO:0016020">
    <property type="term" value="C:membrane"/>
    <property type="evidence" value="ECO:0007669"/>
    <property type="project" value="UniProtKB-SubCell"/>
</dbReference>
<feature type="transmembrane region" description="Helical" evidence="5">
    <location>
        <begin position="121"/>
        <end position="138"/>
    </location>
</feature>
<feature type="transmembrane region" description="Helical" evidence="5">
    <location>
        <begin position="205"/>
        <end position="225"/>
    </location>
</feature>
<dbReference type="InterPro" id="IPR037185">
    <property type="entry name" value="EmrE-like"/>
</dbReference>
<evidence type="ECO:0000256" key="4">
    <source>
        <dbReference type="ARBA" id="ARBA00023136"/>
    </source>
</evidence>
<gene>
    <name evidence="7" type="ORF">NMOB1V02_LOCUS1888</name>
</gene>
<dbReference type="OrthoDB" id="6418713at2759"/>
<reference evidence="7" key="1">
    <citation type="submission" date="2020-11" db="EMBL/GenBank/DDBJ databases">
        <authorList>
            <person name="Tran Van P."/>
        </authorList>
    </citation>
    <scope>NUCLEOTIDE SEQUENCE</scope>
</reference>
<accession>A0A7R9G9G4</accession>
<proteinExistence type="predicted"/>
<keyword evidence="2 5" id="KW-0812">Transmembrane</keyword>
<dbReference type="Proteomes" id="UP000678499">
    <property type="component" value="Unassembled WGS sequence"/>
</dbReference>
<feature type="transmembrane region" description="Helical" evidence="5">
    <location>
        <begin position="279"/>
        <end position="309"/>
    </location>
</feature>
<keyword evidence="3 5" id="KW-1133">Transmembrane helix</keyword>
<evidence type="ECO:0000256" key="3">
    <source>
        <dbReference type="ARBA" id="ARBA00022989"/>
    </source>
</evidence>
<feature type="transmembrane region" description="Helical" evidence="5">
    <location>
        <begin position="20"/>
        <end position="39"/>
    </location>
</feature>
<comment type="subcellular location">
    <subcellularLocation>
        <location evidence="1">Membrane</location>
        <topology evidence="1">Multi-pass membrane protein</topology>
    </subcellularLocation>
</comment>
<dbReference type="AlphaFoldDB" id="A0A7R9G9G4"/>
<feature type="domain" description="Sugar phosphate transporter" evidence="6">
    <location>
        <begin position="24"/>
        <end position="310"/>
    </location>
</feature>
<feature type="transmembrane region" description="Helical" evidence="5">
    <location>
        <begin position="237"/>
        <end position="259"/>
    </location>
</feature>
<name>A0A7R9G9G4_9CRUS</name>
<evidence type="ECO:0000256" key="1">
    <source>
        <dbReference type="ARBA" id="ARBA00004141"/>
    </source>
</evidence>
<protein>
    <recommendedName>
        <fullName evidence="6">Sugar phosphate transporter domain-containing protein</fullName>
    </recommendedName>
</protein>
<keyword evidence="8" id="KW-1185">Reference proteome</keyword>
<dbReference type="InterPro" id="IPR050186">
    <property type="entry name" value="TPT_transporter"/>
</dbReference>
<dbReference type="SUPFAM" id="SSF103481">
    <property type="entry name" value="Multidrug resistance efflux transporter EmrE"/>
    <property type="match status" value="2"/>
</dbReference>
<keyword evidence="4 5" id="KW-0472">Membrane</keyword>
<evidence type="ECO:0000256" key="5">
    <source>
        <dbReference type="SAM" id="Phobius"/>
    </source>
</evidence>
<evidence type="ECO:0000313" key="8">
    <source>
        <dbReference type="Proteomes" id="UP000678499"/>
    </source>
</evidence>
<sequence>MSVISGQEVRLEARGGLMNVRAFTFLILWYFFSLCTLFMNKYILSYREGDATILGNCQMLMTTALGCLQMYFPCGMYTPVKRKGKPAKFWRNMLLVGSTRFMTVLLGLIALNYVAVSFTETVKSSAPIFTVVISWLVLGEKTSAVVVWSTVPIMAGLALCSATELSFELSGFLAAVAANLTECFQNVYSKMLISGDSHKYTPAELQFYTSLASLLIQIPTSAFLIHWDHIGSSLDEFLVLTYLLNGAFFHFQSITAYVLMDYISPVTHSVANTVKRALLIWLSILVFHNPVTFLSGLGTVIVFVGVVLYNRARAVPTDEEGCNLREHYKRLRSALSKRSRDTFKRINSKLDKSQSAERIV</sequence>
<evidence type="ECO:0000313" key="7">
    <source>
        <dbReference type="EMBL" id="CAD7274030.1"/>
    </source>
</evidence>
<evidence type="ECO:0000259" key="6">
    <source>
        <dbReference type="Pfam" id="PF03151"/>
    </source>
</evidence>
<dbReference type="PANTHER" id="PTHR11132">
    <property type="entry name" value="SOLUTE CARRIER FAMILY 35"/>
    <property type="match status" value="1"/>
</dbReference>
<dbReference type="InterPro" id="IPR004853">
    <property type="entry name" value="Sugar_P_trans_dom"/>
</dbReference>
<organism evidence="7">
    <name type="scientific">Notodromas monacha</name>
    <dbReference type="NCBI Taxonomy" id="399045"/>
    <lineage>
        <taxon>Eukaryota</taxon>
        <taxon>Metazoa</taxon>
        <taxon>Ecdysozoa</taxon>
        <taxon>Arthropoda</taxon>
        <taxon>Crustacea</taxon>
        <taxon>Oligostraca</taxon>
        <taxon>Ostracoda</taxon>
        <taxon>Podocopa</taxon>
        <taxon>Podocopida</taxon>
        <taxon>Cypridocopina</taxon>
        <taxon>Cypridoidea</taxon>
        <taxon>Cyprididae</taxon>
        <taxon>Notodromas</taxon>
    </lineage>
</organism>
<dbReference type="Pfam" id="PF03151">
    <property type="entry name" value="TPT"/>
    <property type="match status" value="1"/>
</dbReference>